<accession>A0AAV1GJQ0</accession>
<feature type="compositionally biased region" description="Basic and acidic residues" evidence="1">
    <location>
        <begin position="24"/>
        <end position="61"/>
    </location>
</feature>
<reference evidence="2" key="1">
    <citation type="submission" date="2023-08" db="EMBL/GenBank/DDBJ databases">
        <authorList>
            <person name="Alioto T."/>
            <person name="Alioto T."/>
            <person name="Gomez Garrido J."/>
        </authorList>
    </citation>
    <scope>NUCLEOTIDE SEQUENCE</scope>
</reference>
<evidence type="ECO:0000256" key="1">
    <source>
        <dbReference type="SAM" id="MobiDB-lite"/>
    </source>
</evidence>
<feature type="region of interest" description="Disordered" evidence="1">
    <location>
        <begin position="17"/>
        <end position="61"/>
    </location>
</feature>
<organism evidence="2 3">
    <name type="scientific">Xyrichtys novacula</name>
    <name type="common">Pearly razorfish</name>
    <name type="synonym">Hemipteronotus novacula</name>
    <dbReference type="NCBI Taxonomy" id="13765"/>
    <lineage>
        <taxon>Eukaryota</taxon>
        <taxon>Metazoa</taxon>
        <taxon>Chordata</taxon>
        <taxon>Craniata</taxon>
        <taxon>Vertebrata</taxon>
        <taxon>Euteleostomi</taxon>
        <taxon>Actinopterygii</taxon>
        <taxon>Neopterygii</taxon>
        <taxon>Teleostei</taxon>
        <taxon>Neoteleostei</taxon>
        <taxon>Acanthomorphata</taxon>
        <taxon>Eupercaria</taxon>
        <taxon>Labriformes</taxon>
        <taxon>Labridae</taxon>
        <taxon>Xyrichtys</taxon>
    </lineage>
</organism>
<keyword evidence="3" id="KW-1185">Reference proteome</keyword>
<sequence length="61" mass="7342">MEKPQLKLCPHFESSSWQLRKTSSKREEERQLHNESYKKKAKTDEGMSGEERFIKYRSHEG</sequence>
<evidence type="ECO:0000313" key="2">
    <source>
        <dbReference type="EMBL" id="CAJ1072909.1"/>
    </source>
</evidence>
<evidence type="ECO:0000313" key="3">
    <source>
        <dbReference type="Proteomes" id="UP001178508"/>
    </source>
</evidence>
<dbReference type="EMBL" id="OY660877">
    <property type="protein sequence ID" value="CAJ1072909.1"/>
    <property type="molecule type" value="Genomic_DNA"/>
</dbReference>
<gene>
    <name evidence="2" type="ORF">XNOV1_A026127</name>
</gene>
<dbReference type="AlphaFoldDB" id="A0AAV1GJQ0"/>
<name>A0AAV1GJQ0_XYRNO</name>
<protein>
    <submittedName>
        <fullName evidence="2">Uncharacterized protein</fullName>
    </submittedName>
</protein>
<proteinExistence type="predicted"/>
<dbReference type="Proteomes" id="UP001178508">
    <property type="component" value="Chromosome 14"/>
</dbReference>